<keyword evidence="5" id="KW-1185">Reference proteome</keyword>
<dbReference type="GO" id="GO:0000160">
    <property type="term" value="P:phosphorelay signal transduction system"/>
    <property type="evidence" value="ECO:0007669"/>
    <property type="project" value="InterPro"/>
</dbReference>
<dbReference type="Gene3D" id="1.10.10.10">
    <property type="entry name" value="Winged helix-like DNA-binding domain superfamily/Winged helix DNA-binding domain"/>
    <property type="match status" value="1"/>
</dbReference>
<dbReference type="InterPro" id="IPR016032">
    <property type="entry name" value="Sig_transdc_resp-reg_C-effctor"/>
</dbReference>
<dbReference type="SMART" id="SM00862">
    <property type="entry name" value="Trans_reg_C"/>
    <property type="match status" value="1"/>
</dbReference>
<evidence type="ECO:0000259" key="3">
    <source>
        <dbReference type="SMART" id="SM00862"/>
    </source>
</evidence>
<dbReference type="EMBL" id="RBZU01000009">
    <property type="protein sequence ID" value="RKP50350.1"/>
    <property type="molecule type" value="Genomic_DNA"/>
</dbReference>
<evidence type="ECO:0000256" key="2">
    <source>
        <dbReference type="SAM" id="Phobius"/>
    </source>
</evidence>
<feature type="transmembrane region" description="Helical" evidence="2">
    <location>
        <begin position="203"/>
        <end position="222"/>
    </location>
</feature>
<reference evidence="4 5" key="1">
    <citation type="submission" date="2018-10" db="EMBL/GenBank/DDBJ databases">
        <title>Robbsia sp. DHC34, isolated from soil.</title>
        <authorList>
            <person name="Gao Z.-H."/>
            <person name="Qiu L.-H."/>
        </authorList>
    </citation>
    <scope>NUCLEOTIDE SEQUENCE [LARGE SCALE GENOMIC DNA]</scope>
    <source>
        <strain evidence="4 5">DHC34</strain>
    </source>
</reference>
<keyword evidence="1" id="KW-0238">DNA-binding</keyword>
<dbReference type="GO" id="GO:0006355">
    <property type="term" value="P:regulation of DNA-templated transcription"/>
    <property type="evidence" value="ECO:0007669"/>
    <property type="project" value="InterPro"/>
</dbReference>
<name>A0A494XI81_9BURK</name>
<dbReference type="InterPro" id="IPR001867">
    <property type="entry name" value="OmpR/PhoB-type_DNA-bd"/>
</dbReference>
<evidence type="ECO:0000256" key="1">
    <source>
        <dbReference type="ARBA" id="ARBA00023125"/>
    </source>
</evidence>
<dbReference type="Proteomes" id="UP000270342">
    <property type="component" value="Unassembled WGS sequence"/>
</dbReference>
<dbReference type="SUPFAM" id="SSF46894">
    <property type="entry name" value="C-terminal effector domain of the bipartite response regulators"/>
    <property type="match status" value="1"/>
</dbReference>
<keyword evidence="2" id="KW-0812">Transmembrane</keyword>
<keyword evidence="2" id="KW-1133">Transmembrane helix</keyword>
<comment type="caution">
    <text evidence="4">The sequence shown here is derived from an EMBL/GenBank/DDBJ whole genome shotgun (WGS) entry which is preliminary data.</text>
</comment>
<dbReference type="InterPro" id="IPR036388">
    <property type="entry name" value="WH-like_DNA-bd_sf"/>
</dbReference>
<dbReference type="AlphaFoldDB" id="A0A494XI81"/>
<keyword evidence="2" id="KW-0472">Membrane</keyword>
<proteinExistence type="predicted"/>
<evidence type="ECO:0000313" key="5">
    <source>
        <dbReference type="Proteomes" id="UP000270342"/>
    </source>
</evidence>
<gene>
    <name evidence="4" type="ORF">D7S86_19810</name>
</gene>
<sequence length="314" mass="34423">MDPSGHDETPPNPCAPAFQFEFQRLRLRNVQTRRECALTRNEGLLLEALLAGVCSKSDLIDEVWTRHGTVVTENSYYQLVSLLRKSFASIDLAGTVVTVPRKGLALSAQSGSIDAYVAGGPRSDALDAHLERAWQEPVDVIQPIEVGMAEDADCAPPLRNGIGASAYRLSRARRTGPYPSWKDVVRASNAIPSRPREPAPRTVVMYVSALITVTLAAVLVTVESQRAMSAASLGFTHEGQTHYVTSGDDRIRYASMPPETALQVWRDIQARVTIPPEQHAYVFVNQHRNRYAVLACSGRPDLPSTRCSTVTESL</sequence>
<dbReference type="GO" id="GO:0003677">
    <property type="term" value="F:DNA binding"/>
    <property type="evidence" value="ECO:0007669"/>
    <property type="project" value="UniProtKB-KW"/>
</dbReference>
<accession>A0A494XI81</accession>
<organism evidence="4 5">
    <name type="scientific">Pararobbsia silviterrae</name>
    <dbReference type="NCBI Taxonomy" id="1792498"/>
    <lineage>
        <taxon>Bacteria</taxon>
        <taxon>Pseudomonadati</taxon>
        <taxon>Pseudomonadota</taxon>
        <taxon>Betaproteobacteria</taxon>
        <taxon>Burkholderiales</taxon>
        <taxon>Burkholderiaceae</taxon>
        <taxon>Pararobbsia</taxon>
    </lineage>
</organism>
<evidence type="ECO:0000313" key="4">
    <source>
        <dbReference type="EMBL" id="RKP50350.1"/>
    </source>
</evidence>
<feature type="domain" description="OmpR/PhoB-type" evidence="3">
    <location>
        <begin position="33"/>
        <end position="106"/>
    </location>
</feature>
<protein>
    <recommendedName>
        <fullName evidence="3">OmpR/PhoB-type domain-containing protein</fullName>
    </recommendedName>
</protein>